<proteinExistence type="inferred from homology"/>
<dbReference type="PANTHER" id="PTHR37296">
    <property type="entry name" value="CONSERVED VIRULENCE FACTOR B"/>
    <property type="match status" value="1"/>
</dbReference>
<dbReference type="Pfam" id="PF17783">
    <property type="entry name" value="WHD_CvfB"/>
    <property type="match status" value="1"/>
</dbReference>
<reference evidence="4 5" key="1">
    <citation type="submission" date="2019-03" db="EMBL/GenBank/DDBJ databases">
        <title>Nitrincola sp. nov. isolated from an Indian soda lake.</title>
        <authorList>
            <person name="Joshi A."/>
            <person name="Thite S.V."/>
            <person name="Joseph N."/>
            <person name="Dhotre D."/>
            <person name="Moorthy M."/>
            <person name="Shouche Y.S."/>
        </authorList>
    </citation>
    <scope>NUCLEOTIDE SEQUENCE [LARGE SCALE GENOMIC DNA]</scope>
    <source>
        <strain evidence="4 5">MEB193</strain>
    </source>
</reference>
<dbReference type="OrthoDB" id="9801597at2"/>
<organism evidence="4 5">
    <name type="scientific">Nitrincola tapanii</name>
    <dbReference type="NCBI Taxonomy" id="1708751"/>
    <lineage>
        <taxon>Bacteria</taxon>
        <taxon>Pseudomonadati</taxon>
        <taxon>Pseudomonadota</taxon>
        <taxon>Gammaproteobacteria</taxon>
        <taxon>Oceanospirillales</taxon>
        <taxon>Oceanospirillaceae</taxon>
        <taxon>Nitrincola</taxon>
    </lineage>
</organism>
<dbReference type="AlphaFoldDB" id="A0A5A9W3X7"/>
<dbReference type="PANTHER" id="PTHR37296:SF1">
    <property type="entry name" value="CONSERVED VIRULENCE FACTOR B"/>
    <property type="match status" value="1"/>
</dbReference>
<dbReference type="Proteomes" id="UP000325302">
    <property type="component" value="Unassembled WGS sequence"/>
</dbReference>
<dbReference type="Gene3D" id="1.10.10.10">
    <property type="entry name" value="Winged helix-like DNA-binding domain superfamily/Winged helix DNA-binding domain"/>
    <property type="match status" value="1"/>
</dbReference>
<feature type="domain" description="Conserved virulence factor B first S1" evidence="2">
    <location>
        <begin position="70"/>
        <end position="129"/>
    </location>
</feature>
<dbReference type="EMBL" id="SMRS01000003">
    <property type="protein sequence ID" value="KAA0875470.1"/>
    <property type="molecule type" value="Genomic_DNA"/>
</dbReference>
<dbReference type="InterPro" id="IPR014464">
    <property type="entry name" value="CvfB_fam"/>
</dbReference>
<dbReference type="InterPro" id="IPR040764">
    <property type="entry name" value="CvfB_WH"/>
</dbReference>
<evidence type="ECO:0000256" key="1">
    <source>
        <dbReference type="PIRNR" id="PIRNR012524"/>
    </source>
</evidence>
<evidence type="ECO:0000259" key="3">
    <source>
        <dbReference type="Pfam" id="PF17783"/>
    </source>
</evidence>
<dbReference type="PIRSF" id="PIRSF012524">
    <property type="entry name" value="YitL_S1"/>
    <property type="match status" value="1"/>
</dbReference>
<evidence type="ECO:0000313" key="4">
    <source>
        <dbReference type="EMBL" id="KAA0875470.1"/>
    </source>
</evidence>
<name>A0A5A9W3X7_9GAMM</name>
<protein>
    <recommendedName>
        <fullName evidence="6">GntR family transcriptional regulator</fullName>
    </recommendedName>
</protein>
<comment type="similarity">
    <text evidence="1">Belongs to the CvfB family.</text>
</comment>
<accession>A0A5A9W3X7</accession>
<dbReference type="Gene3D" id="2.40.50.140">
    <property type="entry name" value="Nucleic acid-binding proteins"/>
    <property type="match status" value="1"/>
</dbReference>
<feature type="domain" description="Conserved virulence factor B first S1" evidence="2">
    <location>
        <begin position="4"/>
        <end position="64"/>
    </location>
</feature>
<feature type="domain" description="Conserved virulence factor B-like winged helix" evidence="3">
    <location>
        <begin position="217"/>
        <end position="274"/>
    </location>
</feature>
<evidence type="ECO:0000259" key="2">
    <source>
        <dbReference type="Pfam" id="PF13509"/>
    </source>
</evidence>
<dbReference type="Pfam" id="PF13509">
    <property type="entry name" value="S1_2"/>
    <property type="match status" value="2"/>
</dbReference>
<keyword evidence="5" id="KW-1185">Reference proteome</keyword>
<sequence length="276" mass="31070">MVQLGRFNTLSVIRQVEFGVYLDGGKLGGILLPSSEVPTDCELGDDLYVFVYLDSHDMPVATLKKPYIQLGEFARLRVSQTNDIGAFLDWGLPKELFLPFAQQPQKVEAGQRVTVFAYLDNSGRLAASAKLDRHFDKTPCTLAPGSEVDLFAWRPTELGYQMIVNHRWPAMLHRQDQVQNLHAGQSVKGYIKTLREDGKLDVMLHPPGYGRVHSVSDQLLEYLQQHQGFCPLHDKSDPEEIKRVFGVSKKAFKMAIGQLLKQGKLVQDEQGLHLRG</sequence>
<evidence type="ECO:0008006" key="6">
    <source>
        <dbReference type="Google" id="ProtNLM"/>
    </source>
</evidence>
<dbReference type="InterPro" id="IPR012340">
    <property type="entry name" value="NA-bd_OB-fold"/>
</dbReference>
<evidence type="ECO:0000313" key="5">
    <source>
        <dbReference type="Proteomes" id="UP000325302"/>
    </source>
</evidence>
<dbReference type="InterPro" id="IPR036388">
    <property type="entry name" value="WH-like_DNA-bd_sf"/>
</dbReference>
<comment type="caution">
    <text evidence="4">The sequence shown here is derived from an EMBL/GenBank/DDBJ whole genome shotgun (WGS) entry which is preliminary data.</text>
</comment>
<gene>
    <name evidence="4" type="ORF">E1H14_05680</name>
</gene>
<dbReference type="InterPro" id="IPR039566">
    <property type="entry name" value="CvfB_S1_st"/>
</dbReference>